<keyword evidence="7" id="KW-1185">Reference proteome</keyword>
<dbReference type="EMBL" id="AP021879">
    <property type="protein sequence ID" value="BBO90277.1"/>
    <property type="molecule type" value="Genomic_DNA"/>
</dbReference>
<protein>
    <recommendedName>
        <fullName evidence="3">H repeat-associated protein N-terminal domain-containing protein</fullName>
    </recommendedName>
</protein>
<evidence type="ECO:0000256" key="1">
    <source>
        <dbReference type="SAM" id="MobiDB-lite"/>
    </source>
</evidence>
<sequence length="508" mass="59994">MKKTSRRPSREQIKAQIKQRKHAQKKLRQDEKAKGFKAPSHATISNGKCKYESIEQEYTARNEAVAEKIGIFRAKMPVLLKQLSKIEDPRNPKKIKHNLSTLMIYGILMFVFQMSSSREANREMSRPLFWQNLQFFFPELESLPHHDTLKRLLAVIDVNQIEQLHLELIRQLIRKKKFRRYLIDECYPIAIDGTGKFKRDWIWAEECLQRTVTQADGEHLQYHVYILEANLAFRDGMTIPLMSEMLSYTEGDTANDKQDCELKAFYRLAQRLKSAFPALKIMVLIDGLYAKGPVVEVCRKNKWQFMIVLKDKSLPSVMSEFEALAALEIKNRFRQGWGNRKQVFKWVNSIDYRFGPNDKKSQILHVVECQERWQQVNPQTGQLEDKSSRHVWLSSKPLNRFNLHERCNLGARARWGIETGILVEKHHGYRYEHCFSYNWNVMKGYHYLMRLGHMFNVLARYSERLAKVVKDTGVRGLIRFIRETIANPWLDYEWLEIRLAAPFQLRLV</sequence>
<dbReference type="AlphaFoldDB" id="A0A5K8A8L3"/>
<organism evidence="4 7">
    <name type="scientific">Desulfosarcina ovata subsp. ovata</name>
    <dbReference type="NCBI Taxonomy" id="2752305"/>
    <lineage>
        <taxon>Bacteria</taxon>
        <taxon>Pseudomonadati</taxon>
        <taxon>Thermodesulfobacteriota</taxon>
        <taxon>Desulfobacteria</taxon>
        <taxon>Desulfobacterales</taxon>
        <taxon>Desulfosarcinaceae</taxon>
        <taxon>Desulfosarcina</taxon>
    </lineage>
</organism>
<feature type="domain" description="H repeat-associated protein N-terminal" evidence="3">
    <location>
        <begin position="81"/>
        <end position="166"/>
    </location>
</feature>
<evidence type="ECO:0000313" key="6">
    <source>
        <dbReference type="EMBL" id="BBO90277.1"/>
    </source>
</evidence>
<dbReference type="EMBL" id="AP021879">
    <property type="protein sequence ID" value="BBO88972.1"/>
    <property type="molecule type" value="Genomic_DNA"/>
</dbReference>
<dbReference type="RefSeq" id="WP_155310218.1">
    <property type="nucleotide sequence ID" value="NZ_AP021879.1"/>
</dbReference>
<gene>
    <name evidence="4" type="ORF">DSCOOX_21520</name>
    <name evidence="5" type="ORF">DSCOOX_29960</name>
    <name evidence="6" type="ORF">DSCOOX_34570</name>
</gene>
<name>A0A5K8A8L3_9BACT</name>
<feature type="transmembrane region" description="Helical" evidence="2">
    <location>
        <begin position="99"/>
        <end position="116"/>
    </location>
</feature>
<dbReference type="Pfam" id="PF13808">
    <property type="entry name" value="DDE_Tnp_1_assoc"/>
    <property type="match status" value="1"/>
</dbReference>
<proteinExistence type="predicted"/>
<keyword evidence="2" id="KW-1133">Transmembrane helix</keyword>
<accession>A0A5K8A8L3</accession>
<reference evidence="4 7" key="1">
    <citation type="submission" date="2019-11" db="EMBL/GenBank/DDBJ databases">
        <title>Comparative genomics of hydrocarbon-degrading Desulfosarcina strains.</title>
        <authorList>
            <person name="Watanabe M."/>
            <person name="Kojima H."/>
            <person name="Fukui M."/>
        </authorList>
    </citation>
    <scope>NUCLEOTIDE SEQUENCE [LARGE SCALE GENOMIC DNA]</scope>
    <source>
        <strain evidence="7">oXyS1</strain>
        <strain evidence="4">OXyS1</strain>
    </source>
</reference>
<evidence type="ECO:0000313" key="5">
    <source>
        <dbReference type="EMBL" id="BBO89816.1"/>
    </source>
</evidence>
<dbReference type="InterPro" id="IPR032806">
    <property type="entry name" value="YbfD_N"/>
</dbReference>
<feature type="compositionally biased region" description="Basic residues" evidence="1">
    <location>
        <begin position="17"/>
        <end position="26"/>
    </location>
</feature>
<evidence type="ECO:0000256" key="2">
    <source>
        <dbReference type="SAM" id="Phobius"/>
    </source>
</evidence>
<evidence type="ECO:0000259" key="3">
    <source>
        <dbReference type="Pfam" id="PF13808"/>
    </source>
</evidence>
<evidence type="ECO:0000313" key="7">
    <source>
        <dbReference type="Proteomes" id="UP000422108"/>
    </source>
</evidence>
<dbReference type="Proteomes" id="UP000422108">
    <property type="component" value="Chromosome"/>
</dbReference>
<keyword evidence="2" id="KW-0472">Membrane</keyword>
<keyword evidence="2" id="KW-0812">Transmembrane</keyword>
<feature type="region of interest" description="Disordered" evidence="1">
    <location>
        <begin position="1"/>
        <end position="41"/>
    </location>
</feature>
<evidence type="ECO:0000313" key="4">
    <source>
        <dbReference type="EMBL" id="BBO88972.1"/>
    </source>
</evidence>
<dbReference type="EMBL" id="AP021879">
    <property type="protein sequence ID" value="BBO89816.1"/>
    <property type="molecule type" value="Genomic_DNA"/>
</dbReference>